<dbReference type="EMBL" id="BLXT01002504">
    <property type="protein sequence ID" value="GFN95402.1"/>
    <property type="molecule type" value="Genomic_DNA"/>
</dbReference>
<accession>A0AAV3ZKN3</accession>
<evidence type="ECO:0000313" key="2">
    <source>
        <dbReference type="EMBL" id="GFN95402.1"/>
    </source>
</evidence>
<dbReference type="AlphaFoldDB" id="A0AAV3ZKN3"/>
<gene>
    <name evidence="2" type="ORF">PoB_002190800</name>
</gene>
<feature type="region of interest" description="Disordered" evidence="1">
    <location>
        <begin position="1"/>
        <end position="57"/>
    </location>
</feature>
<protein>
    <submittedName>
        <fullName evidence="2">Uncharacterized protein</fullName>
    </submittedName>
</protein>
<comment type="caution">
    <text evidence="2">The sequence shown here is derived from an EMBL/GenBank/DDBJ whole genome shotgun (WGS) entry which is preliminary data.</text>
</comment>
<sequence length="114" mass="12611">MERDGLRHMTLPKTHNMRMKTTQRTIPDLSSPGPRTVSSIGRIHQDGGGNYATGGSNKTICARNKKLATPRTPEKKAVVQTLFKQKKVRRSLLLDCSSKTPPPQRKAKSSNTIS</sequence>
<feature type="region of interest" description="Disordered" evidence="1">
    <location>
        <begin position="93"/>
        <end position="114"/>
    </location>
</feature>
<evidence type="ECO:0000313" key="3">
    <source>
        <dbReference type="Proteomes" id="UP000735302"/>
    </source>
</evidence>
<dbReference type="Proteomes" id="UP000735302">
    <property type="component" value="Unassembled WGS sequence"/>
</dbReference>
<organism evidence="2 3">
    <name type="scientific">Plakobranchus ocellatus</name>
    <dbReference type="NCBI Taxonomy" id="259542"/>
    <lineage>
        <taxon>Eukaryota</taxon>
        <taxon>Metazoa</taxon>
        <taxon>Spiralia</taxon>
        <taxon>Lophotrochozoa</taxon>
        <taxon>Mollusca</taxon>
        <taxon>Gastropoda</taxon>
        <taxon>Heterobranchia</taxon>
        <taxon>Euthyneura</taxon>
        <taxon>Panpulmonata</taxon>
        <taxon>Sacoglossa</taxon>
        <taxon>Placobranchoidea</taxon>
        <taxon>Plakobranchidae</taxon>
        <taxon>Plakobranchus</taxon>
    </lineage>
</organism>
<evidence type="ECO:0000256" key="1">
    <source>
        <dbReference type="SAM" id="MobiDB-lite"/>
    </source>
</evidence>
<keyword evidence="3" id="KW-1185">Reference proteome</keyword>
<proteinExistence type="predicted"/>
<reference evidence="2 3" key="1">
    <citation type="journal article" date="2021" name="Elife">
        <title>Chloroplast acquisition without the gene transfer in kleptoplastic sea slugs, Plakobranchus ocellatus.</title>
        <authorList>
            <person name="Maeda T."/>
            <person name="Takahashi S."/>
            <person name="Yoshida T."/>
            <person name="Shimamura S."/>
            <person name="Takaki Y."/>
            <person name="Nagai Y."/>
            <person name="Toyoda A."/>
            <person name="Suzuki Y."/>
            <person name="Arimoto A."/>
            <person name="Ishii H."/>
            <person name="Satoh N."/>
            <person name="Nishiyama T."/>
            <person name="Hasebe M."/>
            <person name="Maruyama T."/>
            <person name="Minagawa J."/>
            <person name="Obokata J."/>
            <person name="Shigenobu S."/>
        </authorList>
    </citation>
    <scope>NUCLEOTIDE SEQUENCE [LARGE SCALE GENOMIC DNA]</scope>
</reference>
<name>A0AAV3ZKN3_9GAST</name>